<keyword evidence="2" id="KW-0012">Acyltransferase</keyword>
<evidence type="ECO:0000313" key="3">
    <source>
        <dbReference type="EMBL" id="GJT38519.1"/>
    </source>
</evidence>
<dbReference type="InterPro" id="IPR044542">
    <property type="entry name" value="NAA30-like"/>
</dbReference>
<reference evidence="3" key="2">
    <citation type="submission" date="2022-01" db="EMBL/GenBank/DDBJ databases">
        <authorList>
            <person name="Yamashiro T."/>
            <person name="Shiraishi A."/>
            <person name="Satake H."/>
            <person name="Nakayama K."/>
        </authorList>
    </citation>
    <scope>NUCLEOTIDE SEQUENCE</scope>
</reference>
<keyword evidence="1" id="KW-0808">Transferase</keyword>
<dbReference type="PANTHER" id="PTHR45896:SF1">
    <property type="entry name" value="N-ALPHA-ACETYLTRANSFERASE 30"/>
    <property type="match status" value="1"/>
</dbReference>
<proteinExistence type="predicted"/>
<evidence type="ECO:0000256" key="2">
    <source>
        <dbReference type="ARBA" id="ARBA00023315"/>
    </source>
</evidence>
<dbReference type="Pfam" id="PF24931">
    <property type="entry name" value="ACT_ACR9_3rd"/>
    <property type="match status" value="1"/>
</dbReference>
<protein>
    <submittedName>
        <fullName evidence="3">ACT domain-containing protein ACR9-like protein</fullName>
    </submittedName>
</protein>
<comment type="caution">
    <text evidence="3">The sequence shown here is derived from an EMBL/GenBank/DDBJ whole genome shotgun (WGS) entry which is preliminary data.</text>
</comment>
<dbReference type="PANTHER" id="PTHR45896">
    <property type="entry name" value="N-ALPHA-ACETYLTRANSFERASE 30"/>
    <property type="match status" value="1"/>
</dbReference>
<keyword evidence="4" id="KW-1185">Reference proteome</keyword>
<dbReference type="Proteomes" id="UP001151760">
    <property type="component" value="Unassembled WGS sequence"/>
</dbReference>
<evidence type="ECO:0000256" key="1">
    <source>
        <dbReference type="ARBA" id="ARBA00022679"/>
    </source>
</evidence>
<organism evidence="3 4">
    <name type="scientific">Tanacetum coccineum</name>
    <dbReference type="NCBI Taxonomy" id="301880"/>
    <lineage>
        <taxon>Eukaryota</taxon>
        <taxon>Viridiplantae</taxon>
        <taxon>Streptophyta</taxon>
        <taxon>Embryophyta</taxon>
        <taxon>Tracheophyta</taxon>
        <taxon>Spermatophyta</taxon>
        <taxon>Magnoliopsida</taxon>
        <taxon>eudicotyledons</taxon>
        <taxon>Gunneridae</taxon>
        <taxon>Pentapetalae</taxon>
        <taxon>asterids</taxon>
        <taxon>campanulids</taxon>
        <taxon>Asterales</taxon>
        <taxon>Asteraceae</taxon>
        <taxon>Asteroideae</taxon>
        <taxon>Anthemideae</taxon>
        <taxon>Anthemidinae</taxon>
        <taxon>Tanacetum</taxon>
    </lineage>
</organism>
<evidence type="ECO:0000313" key="4">
    <source>
        <dbReference type="Proteomes" id="UP001151760"/>
    </source>
</evidence>
<sequence length="346" mass="38728">MPTVTTGRCLVVTVALQRERTTAAAVELAPHTEREQQKEKGEKTDVHYVVLDVILDLQREVEDDALNPCIQYVQLDEWGMKAWLKFKQKDAVAKITAHGGIMYQIDKKIITRLSKGLALFCLLSRPSTSRSGDVEVSFSATELGVRSRHIGLHLYHGLFKVTLEATVTNKGALALYGRLGVIRAKRLFIYYLTGVDAFSLKLLFPHPELPSSDVYCWTNSAVLGESCTSVDNREAPYKNDSGVPPISSLSQPTAAAELFGTMFLSEKEERSHALSPDVKKLMRASVMIDNSLSPAHSLLQINCVNHKGFLHDIMWIWKDYDIHVTIEPPLQHLINIELQYLNRSVG</sequence>
<reference evidence="3" key="1">
    <citation type="journal article" date="2022" name="Int. J. Mol. Sci.">
        <title>Draft Genome of Tanacetum Coccineum: Genomic Comparison of Closely Related Tanacetum-Family Plants.</title>
        <authorList>
            <person name="Yamashiro T."/>
            <person name="Shiraishi A."/>
            <person name="Nakayama K."/>
            <person name="Satake H."/>
        </authorList>
    </citation>
    <scope>NUCLEOTIDE SEQUENCE</scope>
</reference>
<dbReference type="EMBL" id="BQNB010015309">
    <property type="protein sequence ID" value="GJT38519.1"/>
    <property type="molecule type" value="Genomic_DNA"/>
</dbReference>
<name>A0ABQ5DN59_9ASTR</name>
<gene>
    <name evidence="3" type="ORF">Tco_0938384</name>
</gene>
<accession>A0ABQ5DN59</accession>